<dbReference type="Pfam" id="PF01535">
    <property type="entry name" value="PPR"/>
    <property type="match status" value="2"/>
</dbReference>
<comment type="caution">
    <text evidence="3">The sequence shown here is derived from an EMBL/GenBank/DDBJ whole genome shotgun (WGS) entry which is preliminary data.</text>
</comment>
<evidence type="ECO:0000256" key="2">
    <source>
        <dbReference type="PROSITE-ProRule" id="PRU00708"/>
    </source>
</evidence>
<keyword evidence="4" id="KW-1185">Reference proteome</keyword>
<evidence type="ECO:0000313" key="3">
    <source>
        <dbReference type="EMBL" id="CAK0825001.1"/>
    </source>
</evidence>
<evidence type="ECO:0000256" key="1">
    <source>
        <dbReference type="ARBA" id="ARBA00022737"/>
    </source>
</evidence>
<evidence type="ECO:0008006" key="5">
    <source>
        <dbReference type="Google" id="ProtNLM"/>
    </source>
</evidence>
<dbReference type="Proteomes" id="UP001189429">
    <property type="component" value="Unassembled WGS sequence"/>
</dbReference>
<evidence type="ECO:0000313" key="4">
    <source>
        <dbReference type="Proteomes" id="UP001189429"/>
    </source>
</evidence>
<feature type="repeat" description="PPR" evidence="2">
    <location>
        <begin position="9"/>
        <end position="43"/>
    </location>
</feature>
<dbReference type="InterPro" id="IPR011990">
    <property type="entry name" value="TPR-like_helical_dom_sf"/>
</dbReference>
<dbReference type="InterPro" id="IPR002885">
    <property type="entry name" value="PPR_rpt"/>
</dbReference>
<gene>
    <name evidence="3" type="ORF">PCOR1329_LOCUS25245</name>
</gene>
<protein>
    <recommendedName>
        <fullName evidence="5">Pentatricopeptide repeat-containing protein</fullName>
    </recommendedName>
</protein>
<sequence length="129" mass="14388">MWVVKLEPNVISHNAGISACEKGKQWQWALALLSEMWEAKLEPNAIISYIAATCACERCGQWRHALSLLSDMRECNVETSEVSYSLCITAYERSSRNSAGFPGYLVIGLSRFRVSCEALCVWEPAGQPL</sequence>
<keyword evidence="1" id="KW-0677">Repeat</keyword>
<dbReference type="NCBIfam" id="TIGR00756">
    <property type="entry name" value="PPR"/>
    <property type="match status" value="1"/>
</dbReference>
<dbReference type="PROSITE" id="PS51375">
    <property type="entry name" value="PPR"/>
    <property type="match status" value="1"/>
</dbReference>
<reference evidence="3" key="1">
    <citation type="submission" date="2023-10" db="EMBL/GenBank/DDBJ databases">
        <authorList>
            <person name="Chen Y."/>
            <person name="Shah S."/>
            <person name="Dougan E. K."/>
            <person name="Thang M."/>
            <person name="Chan C."/>
        </authorList>
    </citation>
    <scope>NUCLEOTIDE SEQUENCE [LARGE SCALE GENOMIC DNA]</scope>
</reference>
<dbReference type="PANTHER" id="PTHR47447">
    <property type="entry name" value="OS03G0856100 PROTEIN"/>
    <property type="match status" value="1"/>
</dbReference>
<accession>A0ABN9S025</accession>
<dbReference type="EMBL" id="CAUYUJ010008802">
    <property type="protein sequence ID" value="CAK0825001.1"/>
    <property type="molecule type" value="Genomic_DNA"/>
</dbReference>
<dbReference type="PANTHER" id="PTHR47447:SF17">
    <property type="entry name" value="OS12G0638900 PROTEIN"/>
    <property type="match status" value="1"/>
</dbReference>
<organism evidence="3 4">
    <name type="scientific">Prorocentrum cordatum</name>
    <dbReference type="NCBI Taxonomy" id="2364126"/>
    <lineage>
        <taxon>Eukaryota</taxon>
        <taxon>Sar</taxon>
        <taxon>Alveolata</taxon>
        <taxon>Dinophyceae</taxon>
        <taxon>Prorocentrales</taxon>
        <taxon>Prorocentraceae</taxon>
        <taxon>Prorocentrum</taxon>
    </lineage>
</organism>
<dbReference type="Gene3D" id="1.25.40.10">
    <property type="entry name" value="Tetratricopeptide repeat domain"/>
    <property type="match status" value="1"/>
</dbReference>
<dbReference type="PROSITE" id="PS51257">
    <property type="entry name" value="PROKAR_LIPOPROTEIN"/>
    <property type="match status" value="1"/>
</dbReference>
<name>A0ABN9S025_9DINO</name>
<proteinExistence type="predicted"/>